<proteinExistence type="predicted"/>
<evidence type="ECO:0000313" key="2">
    <source>
        <dbReference type="EMBL" id="RPA65781.1"/>
    </source>
</evidence>
<dbReference type="EMBL" id="RKMH01000002">
    <property type="protein sequence ID" value="RPA65781.1"/>
    <property type="molecule type" value="Genomic_DNA"/>
</dbReference>
<name>A0A3N4H359_9ACTN</name>
<dbReference type="Proteomes" id="UP000267536">
    <property type="component" value="Unassembled WGS sequence"/>
</dbReference>
<feature type="region of interest" description="Disordered" evidence="1">
    <location>
        <begin position="128"/>
        <end position="203"/>
    </location>
</feature>
<evidence type="ECO:0000256" key="1">
    <source>
        <dbReference type="SAM" id="MobiDB-lite"/>
    </source>
</evidence>
<comment type="caution">
    <text evidence="2">The sequence shown here is derived from an EMBL/GenBank/DDBJ whole genome shotgun (WGS) entry which is preliminary data.</text>
</comment>
<dbReference type="AlphaFoldDB" id="A0A3N4H359"/>
<organism evidence="2 3">
    <name type="scientific">Gordonia oryzae</name>
    <dbReference type="NCBI Taxonomy" id="2487349"/>
    <lineage>
        <taxon>Bacteria</taxon>
        <taxon>Bacillati</taxon>
        <taxon>Actinomycetota</taxon>
        <taxon>Actinomycetes</taxon>
        <taxon>Mycobacteriales</taxon>
        <taxon>Gordoniaceae</taxon>
        <taxon>Gordonia</taxon>
    </lineage>
</organism>
<evidence type="ECO:0000313" key="3">
    <source>
        <dbReference type="Proteomes" id="UP000267536"/>
    </source>
</evidence>
<dbReference type="RefSeq" id="WP_123925579.1">
    <property type="nucleotide sequence ID" value="NZ_JBPSDP010000012.1"/>
</dbReference>
<protein>
    <submittedName>
        <fullName evidence="2">Uncharacterized protein</fullName>
    </submittedName>
</protein>
<dbReference type="OrthoDB" id="4747530at2"/>
<keyword evidence="3" id="KW-1185">Reference proteome</keyword>
<accession>A0A3N4H359</accession>
<reference evidence="2 3" key="1">
    <citation type="submission" date="2018-11" db="EMBL/GenBank/DDBJ databases">
        <title>Draft genome sequence of Gordonia sp. RS15-1S isolated from rice stems.</title>
        <authorList>
            <person name="Muangham S."/>
        </authorList>
    </citation>
    <scope>NUCLEOTIDE SEQUENCE [LARGE SCALE GENOMIC DNA]</scope>
    <source>
        <strain evidence="2 3">RS15-1S</strain>
    </source>
</reference>
<sequence length="295" mass="32932">MRTHGRLLVSIWRDKDFVSCSVEAQRCYMMLLAQKDVNNAGVQPLMIRKWARGCEATSEDDIVRALNELQGARFVCYDVDSEELLIRSFIRNDGIVKQPNVLKNALRVAEQTESPRLRQALSDELQTLGRKDASEVASRMAVEGSGNPFENPSETLPEPLNPSGTPREPRGDGDGEGVTNNVVSPSDSKRVSAQKRGTRLPEGWMPDQSVIAQMRQERPDVDLQAEHRKFADHWKAATGKNATKRDWDATWRNWIRNARGSSRVAPISTTDARIAAAQALKDRPANVHPLRGLEA</sequence>
<gene>
    <name evidence="2" type="ORF">EF294_03325</name>
</gene>